<dbReference type="RefSeq" id="WP_124538711.1">
    <property type="nucleotide sequence ID" value="NZ_QUSW01000001.1"/>
</dbReference>
<dbReference type="Gene3D" id="3.40.50.720">
    <property type="entry name" value="NAD(P)-binding Rossmann-like Domain"/>
    <property type="match status" value="1"/>
</dbReference>
<keyword evidence="2" id="KW-1133">Transmembrane helix</keyword>
<organism evidence="3 4">
    <name type="scientific">Piscinibacter terrae</name>
    <dbReference type="NCBI Taxonomy" id="2496871"/>
    <lineage>
        <taxon>Bacteria</taxon>
        <taxon>Pseudomonadati</taxon>
        <taxon>Pseudomonadota</taxon>
        <taxon>Betaproteobacteria</taxon>
        <taxon>Burkholderiales</taxon>
        <taxon>Sphaerotilaceae</taxon>
        <taxon>Piscinibacter</taxon>
    </lineage>
</organism>
<comment type="caution">
    <text evidence="3">The sequence shown here is derived from an EMBL/GenBank/DDBJ whole genome shotgun (WGS) entry which is preliminary data.</text>
</comment>
<dbReference type="Pfam" id="PF13561">
    <property type="entry name" value="adh_short_C2"/>
    <property type="match status" value="1"/>
</dbReference>
<name>A0A3N7HY88_9BURK</name>
<dbReference type="PROSITE" id="PS00061">
    <property type="entry name" value="ADH_SHORT"/>
    <property type="match status" value="1"/>
</dbReference>
<dbReference type="InterPro" id="IPR020904">
    <property type="entry name" value="Sc_DH/Rdtase_CS"/>
</dbReference>
<evidence type="ECO:0000256" key="1">
    <source>
        <dbReference type="ARBA" id="ARBA00006484"/>
    </source>
</evidence>
<dbReference type="OrthoDB" id="9786435at2"/>
<dbReference type="FunFam" id="3.40.50.720:FF:000084">
    <property type="entry name" value="Short-chain dehydrogenase reductase"/>
    <property type="match status" value="1"/>
</dbReference>
<dbReference type="PRINTS" id="PR00080">
    <property type="entry name" value="SDRFAMILY"/>
</dbReference>
<dbReference type="SUPFAM" id="SSF51735">
    <property type="entry name" value="NAD(P)-binding Rossmann-fold domains"/>
    <property type="match status" value="1"/>
</dbReference>
<protein>
    <submittedName>
        <fullName evidence="3">SDR family oxidoreductase</fullName>
    </submittedName>
</protein>
<comment type="similarity">
    <text evidence="1">Belongs to the short-chain dehydrogenases/reductases (SDR) family.</text>
</comment>
<dbReference type="CDD" id="cd05233">
    <property type="entry name" value="SDR_c"/>
    <property type="match status" value="1"/>
</dbReference>
<dbReference type="PANTHER" id="PTHR42879:SF2">
    <property type="entry name" value="3-OXOACYL-[ACYL-CARRIER-PROTEIN] REDUCTASE FABG"/>
    <property type="match status" value="1"/>
</dbReference>
<dbReference type="PANTHER" id="PTHR42879">
    <property type="entry name" value="3-OXOACYL-(ACYL-CARRIER-PROTEIN) REDUCTASE"/>
    <property type="match status" value="1"/>
</dbReference>
<accession>A0A3N7HY88</accession>
<dbReference type="GO" id="GO:0032787">
    <property type="term" value="P:monocarboxylic acid metabolic process"/>
    <property type="evidence" value="ECO:0007669"/>
    <property type="project" value="UniProtKB-ARBA"/>
</dbReference>
<dbReference type="InterPro" id="IPR036291">
    <property type="entry name" value="NAD(P)-bd_dom_sf"/>
</dbReference>
<reference evidence="3 4" key="2">
    <citation type="submission" date="2018-12" db="EMBL/GenBank/DDBJ databases">
        <title>Rhizobacter gummiphilus sp. nov., a rubber-degrading bacterium isolated from the soil of a botanical garden in Japan.</title>
        <authorList>
            <person name="Shunsuke S.S."/>
        </authorList>
    </citation>
    <scope>NUCLEOTIDE SEQUENCE [LARGE SCALE GENOMIC DNA]</scope>
    <source>
        <strain evidence="3 4">S-16</strain>
    </source>
</reference>
<feature type="transmembrane region" description="Helical" evidence="2">
    <location>
        <begin position="12"/>
        <end position="33"/>
    </location>
</feature>
<keyword evidence="4" id="KW-1185">Reference proteome</keyword>
<evidence type="ECO:0000313" key="4">
    <source>
        <dbReference type="Proteomes" id="UP000267464"/>
    </source>
</evidence>
<keyword evidence="2" id="KW-0472">Membrane</keyword>
<gene>
    <name evidence="3" type="ORF">DZC73_03050</name>
</gene>
<dbReference type="PRINTS" id="PR00081">
    <property type="entry name" value="GDHRDH"/>
</dbReference>
<reference evidence="3 4" key="1">
    <citation type="submission" date="2018-08" db="EMBL/GenBank/DDBJ databases">
        <authorList>
            <person name="Khan S.A."/>
            <person name="Jeon C.O."/>
            <person name="Chun B.H."/>
            <person name="Jeong S.E."/>
        </authorList>
    </citation>
    <scope>NUCLEOTIDE SEQUENCE [LARGE SCALE GENOMIC DNA]</scope>
    <source>
        <strain evidence="3 4">S-16</strain>
    </source>
</reference>
<keyword evidence="2" id="KW-0812">Transmembrane</keyword>
<dbReference type="Proteomes" id="UP000267464">
    <property type="component" value="Unassembled WGS sequence"/>
</dbReference>
<dbReference type="AlphaFoldDB" id="A0A3N7HY88"/>
<evidence type="ECO:0000313" key="3">
    <source>
        <dbReference type="EMBL" id="RQP26041.1"/>
    </source>
</evidence>
<evidence type="ECO:0000256" key="2">
    <source>
        <dbReference type="SAM" id="Phobius"/>
    </source>
</evidence>
<dbReference type="EMBL" id="QUSW01000001">
    <property type="protein sequence ID" value="RQP26041.1"/>
    <property type="molecule type" value="Genomic_DNA"/>
</dbReference>
<proteinExistence type="inferred from homology"/>
<sequence>MKGLHAVVTGGGSGIGAAIAMALAAEGVAVTLMGRSMKRLKSLPLPASHCIVADVSDPESVKRAFDAAADFGPVDILVNNAGQVESQPFVRTSVDVWQRMLDVNLTGSFVCTQQVLPGMVERGFGRIVNVASTAALKGYAYVAAYCAAKHGVLGMTRALALEVAKKGITVNAVCPGYTETSIVDKAVQQISSKTGRSADQARAELASSNPQGRLIQPDEVARTVVWLCRRESSSITGQAIAVAGGEVM</sequence>
<dbReference type="InterPro" id="IPR002347">
    <property type="entry name" value="SDR_fam"/>
</dbReference>
<dbReference type="InterPro" id="IPR050259">
    <property type="entry name" value="SDR"/>
</dbReference>